<proteinExistence type="predicted"/>
<organism evidence="1">
    <name type="scientific">Arundo donax</name>
    <name type="common">Giant reed</name>
    <name type="synonym">Donax arundinaceus</name>
    <dbReference type="NCBI Taxonomy" id="35708"/>
    <lineage>
        <taxon>Eukaryota</taxon>
        <taxon>Viridiplantae</taxon>
        <taxon>Streptophyta</taxon>
        <taxon>Embryophyta</taxon>
        <taxon>Tracheophyta</taxon>
        <taxon>Spermatophyta</taxon>
        <taxon>Magnoliopsida</taxon>
        <taxon>Liliopsida</taxon>
        <taxon>Poales</taxon>
        <taxon>Poaceae</taxon>
        <taxon>PACMAD clade</taxon>
        <taxon>Arundinoideae</taxon>
        <taxon>Arundineae</taxon>
        <taxon>Arundo</taxon>
    </lineage>
</organism>
<dbReference type="AlphaFoldDB" id="A0A0A9EJC6"/>
<reference evidence="1" key="1">
    <citation type="submission" date="2014-09" db="EMBL/GenBank/DDBJ databases">
        <authorList>
            <person name="Magalhaes I.L.F."/>
            <person name="Oliveira U."/>
            <person name="Santos F.R."/>
            <person name="Vidigal T.H.D.A."/>
            <person name="Brescovit A.D."/>
            <person name="Santos A.J."/>
        </authorList>
    </citation>
    <scope>NUCLEOTIDE SEQUENCE</scope>
    <source>
        <tissue evidence="1">Shoot tissue taken approximately 20 cm above the soil surface</tissue>
    </source>
</reference>
<sequence>MGSSSSSIVSHYLMPRPDLDLRRLRSNPAAAKWRWAGFDYYVTVHNRSGRSGYGLYFGRRRSAAATLAR</sequence>
<reference evidence="1" key="2">
    <citation type="journal article" date="2015" name="Data Brief">
        <title>Shoot transcriptome of the giant reed, Arundo donax.</title>
        <authorList>
            <person name="Barrero R.A."/>
            <person name="Guerrero F.D."/>
            <person name="Moolhuijzen P."/>
            <person name="Goolsby J.A."/>
            <person name="Tidwell J."/>
            <person name="Bellgard S.E."/>
            <person name="Bellgard M.I."/>
        </authorList>
    </citation>
    <scope>NUCLEOTIDE SEQUENCE</scope>
    <source>
        <tissue evidence="1">Shoot tissue taken approximately 20 cm above the soil surface</tissue>
    </source>
</reference>
<dbReference type="EMBL" id="GBRH01199915">
    <property type="protein sequence ID" value="JAD97980.1"/>
    <property type="molecule type" value="Transcribed_RNA"/>
</dbReference>
<name>A0A0A9EJC6_ARUDO</name>
<protein>
    <submittedName>
        <fullName evidence="1">Uncharacterized protein</fullName>
    </submittedName>
</protein>
<accession>A0A0A9EJC6</accession>
<evidence type="ECO:0000313" key="1">
    <source>
        <dbReference type="EMBL" id="JAD97980.1"/>
    </source>
</evidence>